<protein>
    <submittedName>
        <fullName evidence="3">Beta-lactamase family protein</fullName>
    </submittedName>
</protein>
<proteinExistence type="predicted"/>
<dbReference type="PROSITE" id="PS51257">
    <property type="entry name" value="PROKAR_LIPOPROTEIN"/>
    <property type="match status" value="1"/>
</dbReference>
<name>A0A7V8RA88_9SPHN</name>
<organism evidence="3 4">
    <name type="scientific">Sphingomonas ursincola</name>
    <dbReference type="NCBI Taxonomy" id="56361"/>
    <lineage>
        <taxon>Bacteria</taxon>
        <taxon>Pseudomonadati</taxon>
        <taxon>Pseudomonadota</taxon>
        <taxon>Alphaproteobacteria</taxon>
        <taxon>Sphingomonadales</taxon>
        <taxon>Sphingomonadaceae</taxon>
        <taxon>Sphingomonas</taxon>
    </lineage>
</organism>
<dbReference type="InterPro" id="IPR050491">
    <property type="entry name" value="AmpC-like"/>
</dbReference>
<dbReference type="Gene3D" id="3.40.710.10">
    <property type="entry name" value="DD-peptidase/beta-lactamase superfamily"/>
    <property type="match status" value="1"/>
</dbReference>
<comment type="caution">
    <text evidence="3">The sequence shown here is derived from an EMBL/GenBank/DDBJ whole genome shotgun (WGS) entry which is preliminary data.</text>
</comment>
<evidence type="ECO:0000259" key="2">
    <source>
        <dbReference type="Pfam" id="PF00144"/>
    </source>
</evidence>
<reference evidence="3 4" key="1">
    <citation type="journal article" date="1994" name="Int. J. Syst. Bacteriol.">
        <title>Phylogenetic positions of novel aerobic, bacteriochlorophyll a-containing bacteria and description of Roseococcus thiosulfatophilus gen. nov., sp. nov., Erythromicrobium ramosum gen. nov., sp. nov., and Erythrobacter litoralis sp. nov.</title>
        <authorList>
            <person name="Yurkov V."/>
            <person name="Stackebrandt E."/>
            <person name="Holmes A."/>
            <person name="Fuerst J.A."/>
            <person name="Hugenholtz P."/>
            <person name="Golecki J."/>
            <person name="Gad'on N."/>
            <person name="Gorlenko V.M."/>
            <person name="Kompantseva E.I."/>
            <person name="Drews G."/>
        </authorList>
    </citation>
    <scope>NUCLEOTIDE SEQUENCE [LARGE SCALE GENOMIC DNA]</scope>
    <source>
        <strain evidence="3 4">KR-99</strain>
    </source>
</reference>
<feature type="chain" id="PRO_5030953011" evidence="1">
    <location>
        <begin position="23"/>
        <end position="470"/>
    </location>
</feature>
<dbReference type="Proteomes" id="UP000589292">
    <property type="component" value="Unassembled WGS sequence"/>
</dbReference>
<dbReference type="EMBL" id="VDES01000001">
    <property type="protein sequence ID" value="MBA1372736.1"/>
    <property type="molecule type" value="Genomic_DNA"/>
</dbReference>
<dbReference type="InterPro" id="IPR012338">
    <property type="entry name" value="Beta-lactam/transpept-like"/>
</dbReference>
<gene>
    <name evidence="3" type="ORF">FG486_00140</name>
</gene>
<dbReference type="PANTHER" id="PTHR46825:SF9">
    <property type="entry name" value="BETA-LACTAMASE-RELATED DOMAIN-CONTAINING PROTEIN"/>
    <property type="match status" value="1"/>
</dbReference>
<feature type="signal peptide" evidence="1">
    <location>
        <begin position="1"/>
        <end position="22"/>
    </location>
</feature>
<dbReference type="Pfam" id="PF00144">
    <property type="entry name" value="Beta-lactamase"/>
    <property type="match status" value="1"/>
</dbReference>
<accession>A0A7V8RA88</accession>
<evidence type="ECO:0000256" key="1">
    <source>
        <dbReference type="SAM" id="SignalP"/>
    </source>
</evidence>
<keyword evidence="1" id="KW-0732">Signal</keyword>
<evidence type="ECO:0000313" key="3">
    <source>
        <dbReference type="EMBL" id="MBA1372736.1"/>
    </source>
</evidence>
<keyword evidence="4" id="KW-1185">Reference proteome</keyword>
<dbReference type="SUPFAM" id="SSF56601">
    <property type="entry name" value="beta-lactamase/transpeptidase-like"/>
    <property type="match status" value="1"/>
</dbReference>
<sequence>MFKMITPMLAALVLASSSCPIAAQDLPLHASAHPTTSLDAAFHAWLTAINSGNRAEIQAFYRQHADDPNPLFALEQAEDSCGFEVDHFKAKTSTSMEVLLRQKCLPGLQRLKLAVANAGDSKLKTLDLRPMPLPDNGAIQATRLVADRLAQRGEFAGAIIVEREGKRLFAASWGEVRPGSGRAITLDTPMLLASSGKMFTAVSILQLVAAGKVELDAPIGRYLTEYPNAEMAKVTIRQLLNHRGGAGDIGILGRDEGANRARVRTLAEMIQLNGGRPPEFPPGSKTEYSNYGFILLGAVIERVSGMAYADYVQAHIFAPAGMAHSGFPDRDHLDEVPLGFTRYFGEQDAKVPNTDTLPWRGSAAGGGVASANDMALFFETLPTGKLLPPELLKLATMAGDTPWYGLGFVVNSGSEASWGHGGTAYGMDVAVHHYATIDTTFICLGANDMVCNRLIFAWFLRTFPPGDQDD</sequence>
<dbReference type="AlphaFoldDB" id="A0A7V8RA88"/>
<feature type="domain" description="Beta-lactamase-related" evidence="2">
    <location>
        <begin position="143"/>
        <end position="424"/>
    </location>
</feature>
<evidence type="ECO:0000313" key="4">
    <source>
        <dbReference type="Proteomes" id="UP000589292"/>
    </source>
</evidence>
<dbReference type="PANTHER" id="PTHR46825">
    <property type="entry name" value="D-ALANYL-D-ALANINE-CARBOXYPEPTIDASE/ENDOPEPTIDASE AMPH"/>
    <property type="match status" value="1"/>
</dbReference>
<dbReference type="InterPro" id="IPR001466">
    <property type="entry name" value="Beta-lactam-related"/>
</dbReference>